<organism evidence="2 3">
    <name type="scientific">Cytobacillus solani</name>
    <dbReference type="NCBI Taxonomy" id="1637975"/>
    <lineage>
        <taxon>Bacteria</taxon>
        <taxon>Bacillati</taxon>
        <taxon>Bacillota</taxon>
        <taxon>Bacilli</taxon>
        <taxon>Bacillales</taxon>
        <taxon>Bacillaceae</taxon>
        <taxon>Cytobacillus</taxon>
    </lineage>
</organism>
<reference evidence="2 3" key="1">
    <citation type="submission" date="2015-09" db="EMBL/GenBank/DDBJ databases">
        <title>Genome sequencing project for genomic taxonomy and phylogenomics of Bacillus-like bacteria.</title>
        <authorList>
            <person name="Liu B."/>
            <person name="Wang J."/>
            <person name="Zhu Y."/>
            <person name="Liu G."/>
            <person name="Chen Q."/>
            <person name="Chen Z."/>
            <person name="Lan J."/>
            <person name="Che J."/>
            <person name="Ge C."/>
            <person name="Shi H."/>
            <person name="Pan Z."/>
            <person name="Liu X."/>
        </authorList>
    </citation>
    <scope>NUCLEOTIDE SEQUENCE [LARGE SCALE GENOMIC DNA]</scope>
    <source>
        <strain evidence="2 3">FJAT-18043</strain>
    </source>
</reference>
<dbReference type="InterPro" id="IPR002629">
    <property type="entry name" value="Met_Synth_C/arc"/>
</dbReference>
<name>A0A0Q3QT21_9BACI</name>
<accession>A0A0Q3QT21</accession>
<dbReference type="GO" id="GO:0003871">
    <property type="term" value="F:5-methyltetrahydropteroyltriglutamate-homocysteine S-methyltransferase activity"/>
    <property type="evidence" value="ECO:0007669"/>
    <property type="project" value="InterPro"/>
</dbReference>
<dbReference type="Proteomes" id="UP000050996">
    <property type="component" value="Unassembled WGS sequence"/>
</dbReference>
<dbReference type="EMBL" id="LJIX01000006">
    <property type="protein sequence ID" value="KQL20878.1"/>
    <property type="molecule type" value="Genomic_DNA"/>
</dbReference>
<protein>
    <submittedName>
        <fullName evidence="2">Vitamin-B12 independent methionine synthase</fullName>
    </submittedName>
</protein>
<dbReference type="SUPFAM" id="SSF51726">
    <property type="entry name" value="UROD/MetE-like"/>
    <property type="match status" value="1"/>
</dbReference>
<dbReference type="AlphaFoldDB" id="A0A0Q3QT21"/>
<evidence type="ECO:0000313" key="2">
    <source>
        <dbReference type="EMBL" id="KQL20878.1"/>
    </source>
</evidence>
<sequence>MESTLFPTSVIGSWPRSVEVQKAMREKRAGRMTDEAFQAVADQAVIECLRLQEEAGIDIVSDGEQRRDNYISFVAEHLHNVKMLTVSELLEYIDDKASFEEILGTLDVPAFSLSNPAAAGKISRKKPLALNDFRFLKKHTDRKIKVTLPGPYLLTRSMWVEGLSEEAYPTKEDLAIDIVSVLREELEDLIAEGVDFVQFDEPVLTELVFTQKNANRTFMCGALTAKADAEVEIEFALGLMNQVMEGMRGRGTKLGVHICRGNWSREDDILLRGPYFPLIPYLSRVNVDQLVLEYATPRAGEIEAIKEFTHAEIGFGIVNPRTEEIETEEEIVEKVNQLLKLMPANQIYLNPDCGFGTFAQRPMNSEVIAIQKLEVMSKAANLLRGQIKLASL</sequence>
<dbReference type="PANTHER" id="PTHR43844:SF2">
    <property type="entry name" value="SYNTHASE, VITAMIN-B12 INDEPENDENT, PUTATIVE (AFU_ORTHOLOGUE AFUA_3G12060)-RELATED"/>
    <property type="match status" value="1"/>
</dbReference>
<dbReference type="STRING" id="1637975.AN957_21270"/>
<dbReference type="Pfam" id="PF01717">
    <property type="entry name" value="Meth_synt_2"/>
    <property type="match status" value="1"/>
</dbReference>
<dbReference type="GO" id="GO:0008270">
    <property type="term" value="F:zinc ion binding"/>
    <property type="evidence" value="ECO:0007669"/>
    <property type="project" value="InterPro"/>
</dbReference>
<dbReference type="PANTHER" id="PTHR43844">
    <property type="entry name" value="METHIONINE SYNTHASE"/>
    <property type="match status" value="1"/>
</dbReference>
<dbReference type="PATRIC" id="fig|1637975.4.peg.4234"/>
<feature type="domain" description="Cobalamin-independent methionine synthase MetE C-terminal/archaeal" evidence="1">
    <location>
        <begin position="6"/>
        <end position="380"/>
    </location>
</feature>
<dbReference type="CDD" id="cd03311">
    <property type="entry name" value="CIMS_C_terminal_like"/>
    <property type="match status" value="1"/>
</dbReference>
<evidence type="ECO:0000313" key="3">
    <source>
        <dbReference type="Proteomes" id="UP000050996"/>
    </source>
</evidence>
<evidence type="ECO:0000259" key="1">
    <source>
        <dbReference type="Pfam" id="PF01717"/>
    </source>
</evidence>
<comment type="caution">
    <text evidence="2">The sequence shown here is derived from an EMBL/GenBank/DDBJ whole genome shotgun (WGS) entry which is preliminary data.</text>
</comment>
<dbReference type="Gene3D" id="3.20.20.210">
    <property type="match status" value="1"/>
</dbReference>
<keyword evidence="3" id="KW-1185">Reference proteome</keyword>
<dbReference type="RefSeq" id="WP_053477371.1">
    <property type="nucleotide sequence ID" value="NZ_CP041305.1"/>
</dbReference>
<proteinExistence type="predicted"/>
<dbReference type="GO" id="GO:0009086">
    <property type="term" value="P:methionine biosynthetic process"/>
    <property type="evidence" value="ECO:0007669"/>
    <property type="project" value="InterPro"/>
</dbReference>
<dbReference type="InterPro" id="IPR038071">
    <property type="entry name" value="UROD/MetE-like_sf"/>
</dbReference>
<gene>
    <name evidence="2" type="ORF">AN957_21270</name>
</gene>